<evidence type="ECO:0008006" key="7">
    <source>
        <dbReference type="Google" id="ProtNLM"/>
    </source>
</evidence>
<evidence type="ECO:0000256" key="2">
    <source>
        <dbReference type="ARBA" id="ARBA00023242"/>
    </source>
</evidence>
<feature type="domain" description="Myb-like" evidence="3">
    <location>
        <begin position="30"/>
        <end position="62"/>
    </location>
</feature>
<dbReference type="InterPro" id="IPR017930">
    <property type="entry name" value="Myb_dom"/>
</dbReference>
<protein>
    <recommendedName>
        <fullName evidence="7">MYB transcription factor</fullName>
    </recommendedName>
</protein>
<comment type="caution">
    <text evidence="5">The sequence shown here is derived from an EMBL/GenBank/DDBJ whole genome shotgun (WGS) entry which is preliminary data.</text>
</comment>
<dbReference type="SUPFAM" id="SSF46689">
    <property type="entry name" value="Homeodomain-like"/>
    <property type="match status" value="1"/>
</dbReference>
<dbReference type="PROSITE" id="PS51294">
    <property type="entry name" value="HTH_MYB"/>
    <property type="match status" value="1"/>
</dbReference>
<proteinExistence type="predicted"/>
<keyword evidence="2" id="KW-0539">Nucleus</keyword>
<accession>A0AA87ZP49</accession>
<dbReference type="InterPro" id="IPR001005">
    <property type="entry name" value="SANT/Myb"/>
</dbReference>
<dbReference type="Proteomes" id="UP001187192">
    <property type="component" value="Unassembled WGS sequence"/>
</dbReference>
<dbReference type="InterPro" id="IPR009057">
    <property type="entry name" value="Homeodomain-like_sf"/>
</dbReference>
<dbReference type="EMBL" id="BTGU01000006">
    <property type="protein sequence ID" value="GMN36890.1"/>
    <property type="molecule type" value="Genomic_DNA"/>
</dbReference>
<reference evidence="5" key="1">
    <citation type="submission" date="2023-07" db="EMBL/GenBank/DDBJ databases">
        <title>draft genome sequence of fig (Ficus carica).</title>
        <authorList>
            <person name="Takahashi T."/>
            <person name="Nishimura K."/>
        </authorList>
    </citation>
    <scope>NUCLEOTIDE SEQUENCE</scope>
</reference>
<sequence>MANKKLEQSNMKPLMILEEKKVLITMQSTKNEVNKGAWTREEDQKLAEVIAVHGAKKWKTIATIAGSNSSADQDQDSNCSSTSDFDVNDFFDFSTEGPTNLEWMSRFLDRGESF</sequence>
<evidence type="ECO:0000313" key="6">
    <source>
        <dbReference type="Proteomes" id="UP001187192"/>
    </source>
</evidence>
<organism evidence="5 6">
    <name type="scientific">Ficus carica</name>
    <name type="common">Common fig</name>
    <dbReference type="NCBI Taxonomy" id="3494"/>
    <lineage>
        <taxon>Eukaryota</taxon>
        <taxon>Viridiplantae</taxon>
        <taxon>Streptophyta</taxon>
        <taxon>Embryophyta</taxon>
        <taxon>Tracheophyta</taxon>
        <taxon>Spermatophyta</taxon>
        <taxon>Magnoliopsida</taxon>
        <taxon>eudicotyledons</taxon>
        <taxon>Gunneridae</taxon>
        <taxon>Pentapetalae</taxon>
        <taxon>rosids</taxon>
        <taxon>fabids</taxon>
        <taxon>Rosales</taxon>
        <taxon>Moraceae</taxon>
        <taxon>Ficeae</taxon>
        <taxon>Ficus</taxon>
    </lineage>
</organism>
<gene>
    <name evidence="5" type="ORF">TIFTF001_006377</name>
</gene>
<dbReference type="Pfam" id="PF00249">
    <property type="entry name" value="Myb_DNA-binding"/>
    <property type="match status" value="1"/>
</dbReference>
<dbReference type="Gene3D" id="1.10.10.60">
    <property type="entry name" value="Homeodomain-like"/>
    <property type="match status" value="1"/>
</dbReference>
<evidence type="ECO:0000259" key="4">
    <source>
        <dbReference type="PROSITE" id="PS51294"/>
    </source>
</evidence>
<name>A0AA87ZP49_FICCA</name>
<evidence type="ECO:0000259" key="3">
    <source>
        <dbReference type="PROSITE" id="PS50090"/>
    </source>
</evidence>
<dbReference type="CDD" id="cd00167">
    <property type="entry name" value="SANT"/>
    <property type="match status" value="1"/>
</dbReference>
<dbReference type="GO" id="GO:0005634">
    <property type="term" value="C:nucleus"/>
    <property type="evidence" value="ECO:0007669"/>
    <property type="project" value="UniProtKB-SubCell"/>
</dbReference>
<keyword evidence="6" id="KW-1185">Reference proteome</keyword>
<comment type="subcellular location">
    <subcellularLocation>
        <location evidence="1">Nucleus</location>
    </subcellularLocation>
</comment>
<evidence type="ECO:0000313" key="5">
    <source>
        <dbReference type="EMBL" id="GMN36890.1"/>
    </source>
</evidence>
<evidence type="ECO:0000256" key="1">
    <source>
        <dbReference type="ARBA" id="ARBA00004123"/>
    </source>
</evidence>
<dbReference type="PROSITE" id="PS50090">
    <property type="entry name" value="MYB_LIKE"/>
    <property type="match status" value="1"/>
</dbReference>
<feature type="domain" description="HTH myb-type" evidence="4">
    <location>
        <begin position="30"/>
        <end position="66"/>
    </location>
</feature>
<dbReference type="AlphaFoldDB" id="A0AA87ZP49"/>